<dbReference type="PROSITE" id="PS50943">
    <property type="entry name" value="HTH_CROC1"/>
    <property type="match status" value="1"/>
</dbReference>
<comment type="caution">
    <text evidence="2">The sequence shown here is derived from an EMBL/GenBank/DDBJ whole genome shotgun (WGS) entry which is preliminary data.</text>
</comment>
<dbReference type="Pfam" id="PF13310">
    <property type="entry name" value="Virulence_RhuM"/>
    <property type="match status" value="1"/>
</dbReference>
<accession>A0A270MZQ7</accession>
<keyword evidence="2" id="KW-0614">Plasmid</keyword>
<evidence type="ECO:0000259" key="1">
    <source>
        <dbReference type="PROSITE" id="PS50943"/>
    </source>
</evidence>
<dbReference type="GO" id="GO:0045892">
    <property type="term" value="P:negative regulation of DNA-templated transcription"/>
    <property type="evidence" value="ECO:0007669"/>
    <property type="project" value="InterPro"/>
</dbReference>
<dbReference type="InterPro" id="IPR011204">
    <property type="entry name" value="Virulence_RhuM-like"/>
</dbReference>
<evidence type="ECO:0000313" key="3">
    <source>
        <dbReference type="EMBL" id="PAM66646.1"/>
    </source>
</evidence>
<name>A0A270MZQ7_STEMA</name>
<dbReference type="RefSeq" id="WP_095379463.1">
    <property type="nucleotide sequence ID" value="NZ_NJGC01000046.1"/>
</dbReference>
<geneLocation type="plasmid" evidence="2">
    <name>unnamed1</name>
</geneLocation>
<dbReference type="NCBIfam" id="NF046037">
    <property type="entry name" value="carphisopro"/>
    <property type="match status" value="1"/>
</dbReference>
<proteinExistence type="predicted"/>
<protein>
    <submittedName>
        <fullName evidence="2">Cell filamentation protein Fic</fullName>
    </submittedName>
</protein>
<evidence type="ECO:0000313" key="2">
    <source>
        <dbReference type="EMBL" id="PAM64442.1"/>
    </source>
</evidence>
<sequence>MVREIVNRFGGQTALAGQLGVGQSAIAYWVKKGTIPSKWHSRILALALDLKVDVTAADLVARDQAPEEVLRTGPAIPEHSALAELDDGSGDQPFMFYQASDGAIKVQVRVEDETIWASQRGMADIFGVDHRTISEHLGNIFDSGELIEDSVVRKFRNTALDGKAYQVSFYSLDAVISVGYRVSSYRATQFRVWATSVLKEYMIKGFALDDDRLKQGKALFGRDYFEDLLEKIREIRASERRFYQKITDIYAQCSVDYDAKSPITQRFYAHVQDKLHYAIHGKTSAELISARADASKPAMGLTSWKNEGRGGKITKSDVTVGKNYLTQEEIKDLEFLVSMYLDWATNFARRRKTMTMADWATRFDGFLEFNAYEVLHGYGHVSRDDAARKAVTEYEKFRVVQDKDYQSDFDRVVEDVKIRRKLPSSVS</sequence>
<gene>
    <name evidence="3" type="ORF">CEK00_20950</name>
    <name evidence="2" type="ORF">CEK00_22510</name>
</gene>
<dbReference type="Gene3D" id="1.10.260.40">
    <property type="entry name" value="lambda repressor-like DNA-binding domains"/>
    <property type="match status" value="1"/>
</dbReference>
<dbReference type="InterPro" id="IPR059216">
    <property type="entry name" value="LeuA_carph_isopro_dom"/>
</dbReference>
<dbReference type="PANTHER" id="PTHR35810:SF1">
    <property type="entry name" value="CYTOPLASMIC PROTEIN"/>
    <property type="match status" value="1"/>
</dbReference>
<organism evidence="2 4">
    <name type="scientific">Stenotrophomonas maltophilia</name>
    <name type="common">Pseudomonas maltophilia</name>
    <name type="synonym">Xanthomonas maltophilia</name>
    <dbReference type="NCBI Taxonomy" id="40324"/>
    <lineage>
        <taxon>Bacteria</taxon>
        <taxon>Pseudomonadati</taxon>
        <taxon>Pseudomonadota</taxon>
        <taxon>Gammaproteobacteria</taxon>
        <taxon>Lysobacterales</taxon>
        <taxon>Lysobacteraceae</taxon>
        <taxon>Stenotrophomonas</taxon>
        <taxon>Stenotrophomonas maltophilia group</taxon>
    </lineage>
</organism>
<reference evidence="2 4" key="1">
    <citation type="submission" date="2017-06" db="EMBL/GenBank/DDBJ databases">
        <title>Genome sequencing and assembly of Stenotrophomonas maltophilia DF07.</title>
        <authorList>
            <person name="Iyer R."/>
        </authorList>
    </citation>
    <scope>NUCLEOTIDE SEQUENCE [LARGE SCALE GENOMIC DNA]</scope>
    <source>
        <strain evidence="2 4">DF07</strain>
        <plasmid evidence="2">unnamed1</plasmid>
    </source>
</reference>
<dbReference type="InterPro" id="IPR010744">
    <property type="entry name" value="Phage_CI_N"/>
</dbReference>
<dbReference type="SUPFAM" id="SSF47413">
    <property type="entry name" value="lambda repressor-like DNA-binding domains"/>
    <property type="match status" value="1"/>
</dbReference>
<evidence type="ECO:0000313" key="4">
    <source>
        <dbReference type="Proteomes" id="UP000216433"/>
    </source>
</evidence>
<dbReference type="InterPro" id="IPR001387">
    <property type="entry name" value="Cro/C1-type_HTH"/>
</dbReference>
<dbReference type="EMBL" id="NJGC01000153">
    <property type="protein sequence ID" value="PAM64442.1"/>
    <property type="molecule type" value="Genomic_DNA"/>
</dbReference>
<dbReference type="InterPro" id="IPR010982">
    <property type="entry name" value="Lambda_DNA-bd_dom_sf"/>
</dbReference>
<dbReference type="Proteomes" id="UP000216433">
    <property type="component" value="Unassembled WGS sequence"/>
</dbReference>
<feature type="domain" description="HTH cro/C1-type" evidence="1">
    <location>
        <begin position="12"/>
        <end position="59"/>
    </location>
</feature>
<dbReference type="EMBL" id="NJGC01000046">
    <property type="protein sequence ID" value="PAM66646.1"/>
    <property type="molecule type" value="Genomic_DNA"/>
</dbReference>
<dbReference type="AlphaFoldDB" id="A0A270MZQ7"/>
<dbReference type="GO" id="GO:0003677">
    <property type="term" value="F:DNA binding"/>
    <property type="evidence" value="ECO:0007669"/>
    <property type="project" value="InterPro"/>
</dbReference>
<dbReference type="PANTHER" id="PTHR35810">
    <property type="entry name" value="CYTOPLASMIC PROTEIN-RELATED"/>
    <property type="match status" value="1"/>
</dbReference>
<dbReference type="Pfam" id="PF07022">
    <property type="entry name" value="Phage_CI_repr"/>
    <property type="match status" value="1"/>
</dbReference>